<proteinExistence type="inferred from homology"/>
<evidence type="ECO:0000256" key="12">
    <source>
        <dbReference type="ARBA" id="ARBA00029356"/>
    </source>
</evidence>
<dbReference type="CDD" id="cd00032">
    <property type="entry name" value="CASc"/>
    <property type="match status" value="1"/>
</dbReference>
<dbReference type="PROSITE" id="PS50208">
    <property type="entry name" value="CASPASE_P20"/>
    <property type="match status" value="1"/>
</dbReference>
<comment type="similarity">
    <text evidence="3 16">Belongs to the peptidase C14A family.</text>
</comment>
<dbReference type="GO" id="GO:0006915">
    <property type="term" value="P:apoptotic process"/>
    <property type="evidence" value="ECO:0007669"/>
    <property type="project" value="UniProtKB-KW"/>
</dbReference>
<evidence type="ECO:0000259" key="18">
    <source>
        <dbReference type="PROSITE" id="PS50208"/>
    </source>
</evidence>
<keyword evidence="20" id="KW-1185">Reference proteome</keyword>
<evidence type="ECO:0000256" key="7">
    <source>
        <dbReference type="ARBA" id="ARBA00022801"/>
    </source>
</evidence>
<evidence type="ECO:0000256" key="10">
    <source>
        <dbReference type="ARBA" id="ARBA00023145"/>
    </source>
</evidence>
<dbReference type="GO" id="GO:0004197">
    <property type="term" value="F:cysteine-type endopeptidase activity"/>
    <property type="evidence" value="ECO:0007669"/>
    <property type="project" value="InterPro"/>
</dbReference>
<evidence type="ECO:0000256" key="15">
    <source>
        <dbReference type="ARBA" id="ARBA00029534"/>
    </source>
</evidence>
<feature type="domain" description="Caspase family p20" evidence="18">
    <location>
        <begin position="45"/>
        <end position="169"/>
    </location>
</feature>
<evidence type="ECO:0000259" key="17">
    <source>
        <dbReference type="PROSITE" id="PS50207"/>
    </source>
</evidence>
<evidence type="ECO:0000256" key="6">
    <source>
        <dbReference type="ARBA" id="ARBA00022703"/>
    </source>
</evidence>
<dbReference type="PANTHER" id="PTHR10454">
    <property type="entry name" value="CASPASE"/>
    <property type="match status" value="1"/>
</dbReference>
<dbReference type="PANTHER" id="PTHR10454:SF206">
    <property type="entry name" value="CASPASE-6"/>
    <property type="match status" value="1"/>
</dbReference>
<dbReference type="PROSITE" id="PS50207">
    <property type="entry name" value="CASPASE_P10"/>
    <property type="match status" value="1"/>
</dbReference>
<dbReference type="InterPro" id="IPR002138">
    <property type="entry name" value="Pept_C14_p10"/>
</dbReference>
<dbReference type="GO" id="GO:0005737">
    <property type="term" value="C:cytoplasm"/>
    <property type="evidence" value="ECO:0007669"/>
    <property type="project" value="UniProtKB-SubCell"/>
</dbReference>
<keyword evidence="9" id="KW-0068">Autocatalytic cleavage</keyword>
<keyword evidence="5" id="KW-0645">Protease</keyword>
<protein>
    <recommendedName>
        <fullName evidence="15">Caspase-6</fullName>
        <ecNumber evidence="14">3.4.22.59</ecNumber>
    </recommendedName>
</protein>
<comment type="caution">
    <text evidence="19">The sequence shown here is derived from an EMBL/GenBank/DDBJ whole genome shotgun (WGS) entry which is preliminary data.</text>
</comment>
<dbReference type="Proteomes" id="UP000541811">
    <property type="component" value="Unassembled WGS sequence"/>
</dbReference>
<dbReference type="GO" id="GO:0006508">
    <property type="term" value="P:proteolysis"/>
    <property type="evidence" value="ECO:0007669"/>
    <property type="project" value="UniProtKB-KW"/>
</dbReference>
<evidence type="ECO:0000313" key="19">
    <source>
        <dbReference type="EMBL" id="NXK16556.1"/>
    </source>
</evidence>
<dbReference type="InterPro" id="IPR011600">
    <property type="entry name" value="Pept_C14_caspase"/>
</dbReference>
<comment type="catalytic activity">
    <reaction evidence="12">
        <text>Strict requirement for Asp at position P1 and has a preferred cleavage sequence of Val-Glu-His-Asp-|-.</text>
        <dbReference type="EC" id="3.4.22.59"/>
    </reaction>
</comment>
<dbReference type="FunFam" id="3.40.50.1460:FF:000001">
    <property type="entry name" value="Caspase-3 preproprotein"/>
    <property type="match status" value="1"/>
</dbReference>
<organism evidence="19 20">
    <name type="scientific">Arenaria interpres</name>
    <name type="common">Ruddy turnstone</name>
    <name type="synonym">Tringa interpres</name>
    <dbReference type="NCBI Taxonomy" id="54971"/>
    <lineage>
        <taxon>Eukaryota</taxon>
        <taxon>Metazoa</taxon>
        <taxon>Chordata</taxon>
        <taxon>Craniata</taxon>
        <taxon>Vertebrata</taxon>
        <taxon>Euteleostomi</taxon>
        <taxon>Archelosauria</taxon>
        <taxon>Archosauria</taxon>
        <taxon>Dinosauria</taxon>
        <taxon>Saurischia</taxon>
        <taxon>Theropoda</taxon>
        <taxon>Coelurosauria</taxon>
        <taxon>Aves</taxon>
        <taxon>Neognathae</taxon>
        <taxon>Neoaves</taxon>
        <taxon>Charadriiformes</taxon>
        <taxon>Scolopacidae</taxon>
        <taxon>Arenaria</taxon>
    </lineage>
</organism>
<dbReference type="PROSITE" id="PS01122">
    <property type="entry name" value="CASPASE_CYS"/>
    <property type="match status" value="1"/>
</dbReference>
<dbReference type="EC" id="3.4.22.59" evidence="14"/>
<evidence type="ECO:0000256" key="2">
    <source>
        <dbReference type="ARBA" id="ARBA00004496"/>
    </source>
</evidence>
<dbReference type="InterPro" id="IPR029030">
    <property type="entry name" value="Caspase-like_dom_sf"/>
</dbReference>
<keyword evidence="11" id="KW-0539">Nucleus</keyword>
<dbReference type="SMART" id="SM00115">
    <property type="entry name" value="CASc"/>
    <property type="match status" value="1"/>
</dbReference>
<reference evidence="19 20" key="1">
    <citation type="submission" date="2019-09" db="EMBL/GenBank/DDBJ databases">
        <title>Bird 10,000 Genomes (B10K) Project - Family phase.</title>
        <authorList>
            <person name="Zhang G."/>
        </authorList>
    </citation>
    <scope>NUCLEOTIDE SEQUENCE [LARGE SCALE GENOMIC DNA]</scope>
    <source>
        <strain evidence="19">B10K-DU-005-73</strain>
        <tissue evidence="19">Liver</tissue>
    </source>
</reference>
<sequence>AGDVQLDSRPILTTPDGNQNITEVDALDIRQTLDPTVQYKMNHQRRGVAFLFNHEHFNWHLKLPYRRGTTADRDNLNRTLTDLGFEVRVFDNLKAEEVLQKIHEASKDDYSDADCFVCIFLSHGEDDHVYAFDAQIKIQTITDAFRGDKCRSLVGKPKIFIIQACRGNKHDDPVIAQDSIDSSDGSIVNETEVDAAGVYTLPAGADFIMCYSVAQGYFSHRETVNGSWYIQDLCEALRKHGSSLEFTELLTVVNRKVSYRRVGNCSDINAIGKKQIPCFASMLTKKLYFHPKSK</sequence>
<name>A0A7L0H8E6_AREIN</name>
<keyword evidence="10" id="KW-0865">Zymogen</keyword>
<evidence type="ECO:0000256" key="16">
    <source>
        <dbReference type="RuleBase" id="RU003971"/>
    </source>
</evidence>
<dbReference type="PRINTS" id="PR00376">
    <property type="entry name" value="IL1BCENZYME"/>
</dbReference>
<evidence type="ECO:0000256" key="8">
    <source>
        <dbReference type="ARBA" id="ARBA00022807"/>
    </source>
</evidence>
<evidence type="ECO:0000256" key="1">
    <source>
        <dbReference type="ARBA" id="ARBA00004123"/>
    </source>
</evidence>
<evidence type="ECO:0000256" key="9">
    <source>
        <dbReference type="ARBA" id="ARBA00022813"/>
    </source>
</evidence>
<dbReference type="GO" id="GO:0005634">
    <property type="term" value="C:nucleus"/>
    <property type="evidence" value="ECO:0007669"/>
    <property type="project" value="UniProtKB-SubCell"/>
</dbReference>
<dbReference type="InterPro" id="IPR015917">
    <property type="entry name" value="Pept_C14A"/>
</dbReference>
<evidence type="ECO:0000256" key="5">
    <source>
        <dbReference type="ARBA" id="ARBA00022670"/>
    </source>
</evidence>
<dbReference type="InterPro" id="IPR033139">
    <property type="entry name" value="Caspase_cys_AS"/>
</dbReference>
<evidence type="ECO:0000313" key="20">
    <source>
        <dbReference type="Proteomes" id="UP000541811"/>
    </source>
</evidence>
<evidence type="ECO:0000256" key="13">
    <source>
        <dbReference type="ARBA" id="ARBA00029473"/>
    </source>
</evidence>
<dbReference type="EMBL" id="VXAK01001504">
    <property type="protein sequence ID" value="NXK16556.1"/>
    <property type="molecule type" value="Genomic_DNA"/>
</dbReference>
<keyword evidence="6" id="KW-0053">Apoptosis</keyword>
<dbReference type="AlphaFoldDB" id="A0A7L0H8E6"/>
<dbReference type="InterPro" id="IPR002398">
    <property type="entry name" value="Pept_C14"/>
</dbReference>
<evidence type="ECO:0000256" key="3">
    <source>
        <dbReference type="ARBA" id="ARBA00010134"/>
    </source>
</evidence>
<feature type="non-terminal residue" evidence="19">
    <location>
        <position position="294"/>
    </location>
</feature>
<dbReference type="Gene3D" id="3.40.50.1460">
    <property type="match status" value="1"/>
</dbReference>
<evidence type="ECO:0000256" key="14">
    <source>
        <dbReference type="ARBA" id="ARBA00029486"/>
    </source>
</evidence>
<evidence type="ECO:0000256" key="4">
    <source>
        <dbReference type="ARBA" id="ARBA00022490"/>
    </source>
</evidence>
<dbReference type="Pfam" id="PF00656">
    <property type="entry name" value="Peptidase_C14"/>
    <property type="match status" value="1"/>
</dbReference>
<feature type="domain" description="Caspase family p10" evidence="17">
    <location>
        <begin position="197"/>
        <end position="291"/>
    </location>
</feature>
<keyword evidence="4" id="KW-0963">Cytoplasm</keyword>
<dbReference type="InterPro" id="IPR001309">
    <property type="entry name" value="Pept_C14_p20"/>
</dbReference>
<feature type="non-terminal residue" evidence="19">
    <location>
        <position position="1"/>
    </location>
</feature>
<comment type="subcellular location">
    <subcellularLocation>
        <location evidence="2">Cytoplasm</location>
    </subcellularLocation>
    <subcellularLocation>
        <location evidence="1">Nucleus</location>
    </subcellularLocation>
</comment>
<dbReference type="GO" id="GO:0043525">
    <property type="term" value="P:positive regulation of neuron apoptotic process"/>
    <property type="evidence" value="ECO:0007669"/>
    <property type="project" value="TreeGrafter"/>
</dbReference>
<keyword evidence="7" id="KW-0378">Hydrolase</keyword>
<gene>
    <name evidence="19" type="primary">Casp6</name>
    <name evidence="19" type="ORF">AREINT_R09225</name>
</gene>
<evidence type="ECO:0000256" key="11">
    <source>
        <dbReference type="ARBA" id="ARBA00023242"/>
    </source>
</evidence>
<comment type="subunit">
    <text evidence="13">Heterotetramer that consists of two anti-parallel arranged heterodimers, each one formed by a 18 kDa (Caspase-6 subunit p18) and a 11 kDa (Caspase-6 subunit p11) subunit.</text>
</comment>
<accession>A0A7L0H8E6</accession>
<keyword evidence="8" id="KW-0788">Thiol protease</keyword>
<dbReference type="SUPFAM" id="SSF52129">
    <property type="entry name" value="Caspase-like"/>
    <property type="match status" value="1"/>
</dbReference>